<evidence type="ECO:0000256" key="2">
    <source>
        <dbReference type="ARBA" id="ARBA00022750"/>
    </source>
</evidence>
<evidence type="ECO:0000256" key="1">
    <source>
        <dbReference type="ARBA" id="ARBA00022670"/>
    </source>
</evidence>
<dbReference type="InterPro" id="IPR001995">
    <property type="entry name" value="Peptidase_A2_cat"/>
</dbReference>
<keyword evidence="1" id="KW-0645">Protease</keyword>
<dbReference type="Gene3D" id="2.40.70.10">
    <property type="entry name" value="Acid Proteases"/>
    <property type="match status" value="1"/>
</dbReference>
<dbReference type="Pfam" id="PF00692">
    <property type="entry name" value="dUTPase"/>
    <property type="match status" value="1"/>
</dbReference>
<evidence type="ECO:0000256" key="3">
    <source>
        <dbReference type="ARBA" id="ARBA00022801"/>
    </source>
</evidence>
<evidence type="ECO:0000313" key="6">
    <source>
        <dbReference type="Proteomes" id="UP000796761"/>
    </source>
</evidence>
<dbReference type="OrthoDB" id="9900537at2759"/>
<dbReference type="PROSITE" id="PS50175">
    <property type="entry name" value="ASP_PROT_RETROV"/>
    <property type="match status" value="1"/>
</dbReference>
<dbReference type="InterPro" id="IPR029054">
    <property type="entry name" value="dUTPase-like"/>
</dbReference>
<comment type="caution">
    <text evidence="5">The sequence shown here is derived from an EMBL/GenBank/DDBJ whole genome shotgun (WGS) entry which is preliminary data.</text>
</comment>
<dbReference type="SUPFAM" id="SSF50630">
    <property type="entry name" value="Acid proteases"/>
    <property type="match status" value="1"/>
</dbReference>
<keyword evidence="2" id="KW-0064">Aspartyl protease</keyword>
<evidence type="ECO:0000313" key="5">
    <source>
        <dbReference type="EMBL" id="TRZ09968.1"/>
    </source>
</evidence>
<reference evidence="5" key="1">
    <citation type="submission" date="2019-04" db="EMBL/GenBank/DDBJ databases">
        <title>Genome assembly of Zosterops borbonicus 15179.</title>
        <authorList>
            <person name="Leroy T."/>
            <person name="Anselmetti Y."/>
            <person name="Tilak M.-K."/>
            <person name="Nabholz B."/>
        </authorList>
    </citation>
    <scope>NUCLEOTIDE SEQUENCE</scope>
    <source>
        <strain evidence="5">HGM_15179</strain>
        <tissue evidence="5">Muscle</tissue>
    </source>
</reference>
<sequence length="159" mass="17196">MDVYTDNAITIDSLKAHEVPLKAHGPIEKGLNALLLGKLSAKLQGIFVHPGVIDAGYMGQICAMVSTPTHPVTIPAKTHIAQLISFKSYVLKTDSKLQGDRGFGSTGEPQVYWTKVISNQRPNMVCTLTMPRATPFHIKISGMIDTGPDVTIISANTWP</sequence>
<evidence type="ECO:0000259" key="4">
    <source>
        <dbReference type="PROSITE" id="PS50175"/>
    </source>
</evidence>
<organism evidence="5 6">
    <name type="scientific">Zosterops borbonicus</name>
    <dbReference type="NCBI Taxonomy" id="364589"/>
    <lineage>
        <taxon>Eukaryota</taxon>
        <taxon>Metazoa</taxon>
        <taxon>Chordata</taxon>
        <taxon>Craniata</taxon>
        <taxon>Vertebrata</taxon>
        <taxon>Euteleostomi</taxon>
        <taxon>Archelosauria</taxon>
        <taxon>Archosauria</taxon>
        <taxon>Dinosauria</taxon>
        <taxon>Saurischia</taxon>
        <taxon>Theropoda</taxon>
        <taxon>Coelurosauria</taxon>
        <taxon>Aves</taxon>
        <taxon>Neognathae</taxon>
        <taxon>Neoaves</taxon>
        <taxon>Telluraves</taxon>
        <taxon>Australaves</taxon>
        <taxon>Passeriformes</taxon>
        <taxon>Sylvioidea</taxon>
        <taxon>Zosteropidae</taxon>
        <taxon>Zosterops</taxon>
    </lineage>
</organism>
<dbReference type="Gene3D" id="2.70.40.10">
    <property type="match status" value="1"/>
</dbReference>
<dbReference type="GO" id="GO:0004190">
    <property type="term" value="F:aspartic-type endopeptidase activity"/>
    <property type="evidence" value="ECO:0007669"/>
    <property type="project" value="UniProtKB-KW"/>
</dbReference>
<keyword evidence="6" id="KW-1185">Reference proteome</keyword>
<dbReference type="PANTHER" id="PTHR19422">
    <property type="entry name" value="GAG RETROVIRAL POLYPROTEIN"/>
    <property type="match status" value="1"/>
</dbReference>
<proteinExistence type="predicted"/>
<dbReference type="InterPro" id="IPR051592">
    <property type="entry name" value="HERV-K_Pro_peptidase_A2"/>
</dbReference>
<accession>A0A8K1G1G7</accession>
<name>A0A8K1G1G7_9PASS</name>
<keyword evidence="3" id="KW-0378">Hydrolase</keyword>
<protein>
    <recommendedName>
        <fullName evidence="4">Peptidase A2 domain-containing protein</fullName>
    </recommendedName>
</protein>
<dbReference type="SUPFAM" id="SSF51283">
    <property type="entry name" value="dUTPase-like"/>
    <property type="match status" value="1"/>
</dbReference>
<feature type="domain" description="Peptidase A2" evidence="4">
    <location>
        <begin position="140"/>
        <end position="159"/>
    </location>
</feature>
<gene>
    <name evidence="5" type="ORF">HGM15179_017139</name>
</gene>
<dbReference type="EMBL" id="SWJQ01000968">
    <property type="protein sequence ID" value="TRZ09968.1"/>
    <property type="molecule type" value="Genomic_DNA"/>
</dbReference>
<dbReference type="InterPro" id="IPR036157">
    <property type="entry name" value="dUTPase-like_sf"/>
</dbReference>
<dbReference type="InterPro" id="IPR021109">
    <property type="entry name" value="Peptidase_aspartic_dom_sf"/>
</dbReference>
<dbReference type="Proteomes" id="UP000796761">
    <property type="component" value="Unassembled WGS sequence"/>
</dbReference>
<dbReference type="AlphaFoldDB" id="A0A8K1G1G7"/>
<dbReference type="PANTHER" id="PTHR19422:SF123">
    <property type="entry name" value="RT1 CLASS I, LOCUS CE15"/>
    <property type="match status" value="1"/>
</dbReference>
<dbReference type="GO" id="GO:0006508">
    <property type="term" value="P:proteolysis"/>
    <property type="evidence" value="ECO:0007669"/>
    <property type="project" value="UniProtKB-KW"/>
</dbReference>